<dbReference type="GO" id="GO:0005886">
    <property type="term" value="C:plasma membrane"/>
    <property type="evidence" value="ECO:0007669"/>
    <property type="project" value="UniProtKB-SubCell"/>
</dbReference>
<dbReference type="Pfam" id="PF25917">
    <property type="entry name" value="BSH_RND"/>
    <property type="match status" value="1"/>
</dbReference>
<dbReference type="Gene3D" id="2.40.50.100">
    <property type="match status" value="1"/>
</dbReference>
<evidence type="ECO:0000313" key="10">
    <source>
        <dbReference type="Proteomes" id="UP001179121"/>
    </source>
</evidence>
<dbReference type="Pfam" id="PF25944">
    <property type="entry name" value="Beta-barrel_RND"/>
    <property type="match status" value="1"/>
</dbReference>
<name>A0AA86MVI5_9BACT</name>
<reference evidence="9" key="1">
    <citation type="submission" date="2022-10" db="EMBL/GenBank/DDBJ databases">
        <authorList>
            <person name="Koch H."/>
        </authorList>
    </citation>
    <scope>NUCLEOTIDE SEQUENCE</scope>
    <source>
        <strain evidence="9">DNF</strain>
    </source>
</reference>
<evidence type="ECO:0000259" key="5">
    <source>
        <dbReference type="Pfam" id="PF25876"/>
    </source>
</evidence>
<sequence>MGKAVHQLIHVGALALSLGAGLAACKQEAASLPAPGPPEVQVTTVTTQSLAEEPEFVGQSESSRPVEIRSQVTGIIKERFFKEGRSVKQGAKLYRIDPVPFEAAVVTAKATVAQAEARLVQAKQNLARVKPLLAEQAVSQKDVDDAVAEELAAKAALEAAKGQLVKAKFDLDNTLITAPISGMIERTRVYEGRLVSAQTDLLTVIHQIDPMYVTASLPETFILQQRRELAAGQVEQPDQYRLKAVITFADGSTYPQEGVLDLLDVGLRTETGARDARFIFSNPSGALLPGQFVKVRVKGYTRPAAILVPQRAVQQGPKGPIVFVVGEGDKVEIRPVQATSWQGSQWLVEEGIKSGERVIVEGVHRVQPGAPVKPIPIDRPAGGADEGVEPAPASGRPSDSPANRSGEPPPDAKAEQTS</sequence>
<protein>
    <submittedName>
        <fullName evidence="9">Efflux RND transporter periplasmic adaptor subunit</fullName>
    </submittedName>
</protein>
<dbReference type="InterPro" id="IPR058626">
    <property type="entry name" value="MdtA-like_b-barrel"/>
</dbReference>
<dbReference type="EMBL" id="OX365700">
    <property type="protein sequence ID" value="CAI4029776.1"/>
    <property type="molecule type" value="Genomic_DNA"/>
</dbReference>
<comment type="subcellular location">
    <subcellularLocation>
        <location evidence="1">Cell envelope</location>
    </subcellularLocation>
</comment>
<dbReference type="PROSITE" id="PS51257">
    <property type="entry name" value="PROKAR_LIPOPROTEIN"/>
    <property type="match status" value="1"/>
</dbReference>
<feature type="signal peptide" evidence="4">
    <location>
        <begin position="1"/>
        <end position="23"/>
    </location>
</feature>
<dbReference type="KEGG" id="nti:DNFV4_00194"/>
<evidence type="ECO:0000259" key="8">
    <source>
        <dbReference type="Pfam" id="PF25967"/>
    </source>
</evidence>
<dbReference type="Gene3D" id="1.10.287.470">
    <property type="entry name" value="Helix hairpin bin"/>
    <property type="match status" value="1"/>
</dbReference>
<dbReference type="InterPro" id="IPR006143">
    <property type="entry name" value="RND_pump_MFP"/>
</dbReference>
<evidence type="ECO:0000259" key="6">
    <source>
        <dbReference type="Pfam" id="PF25917"/>
    </source>
</evidence>
<dbReference type="Gene3D" id="2.40.30.170">
    <property type="match status" value="1"/>
</dbReference>
<dbReference type="InterPro" id="IPR058625">
    <property type="entry name" value="MdtA-like_BSH"/>
</dbReference>
<dbReference type="Gene3D" id="2.40.420.20">
    <property type="match status" value="1"/>
</dbReference>
<feature type="domain" description="Multidrug resistance protein MdtA-like barrel-sandwich hybrid" evidence="6">
    <location>
        <begin position="65"/>
        <end position="204"/>
    </location>
</feature>
<evidence type="ECO:0000256" key="3">
    <source>
        <dbReference type="SAM" id="MobiDB-lite"/>
    </source>
</evidence>
<feature type="domain" description="Multidrug resistance protein MdtA-like alpha-helical hairpin" evidence="5">
    <location>
        <begin position="107"/>
        <end position="174"/>
    </location>
</feature>
<dbReference type="InterPro" id="IPR058627">
    <property type="entry name" value="MdtA-like_C"/>
</dbReference>
<evidence type="ECO:0000256" key="1">
    <source>
        <dbReference type="ARBA" id="ARBA00004196"/>
    </source>
</evidence>
<gene>
    <name evidence="9" type="ORF">DNFV4_00194</name>
</gene>
<dbReference type="GO" id="GO:0046677">
    <property type="term" value="P:response to antibiotic"/>
    <property type="evidence" value="ECO:0007669"/>
    <property type="project" value="TreeGrafter"/>
</dbReference>
<dbReference type="Pfam" id="PF25967">
    <property type="entry name" value="RND-MFP_C"/>
    <property type="match status" value="1"/>
</dbReference>
<keyword evidence="4" id="KW-0732">Signal</keyword>
<organism evidence="9 10">
    <name type="scientific">Nitrospira tepida</name>
    <dbReference type="NCBI Taxonomy" id="2973512"/>
    <lineage>
        <taxon>Bacteria</taxon>
        <taxon>Pseudomonadati</taxon>
        <taxon>Nitrospirota</taxon>
        <taxon>Nitrospiria</taxon>
        <taxon>Nitrospirales</taxon>
        <taxon>Nitrospiraceae</taxon>
        <taxon>Nitrospira</taxon>
    </lineage>
</organism>
<dbReference type="SUPFAM" id="SSF111369">
    <property type="entry name" value="HlyD-like secretion proteins"/>
    <property type="match status" value="1"/>
</dbReference>
<comment type="similarity">
    <text evidence="2">Belongs to the membrane fusion protein (MFP) (TC 8.A.1) family.</text>
</comment>
<dbReference type="Pfam" id="PF25876">
    <property type="entry name" value="HH_MFP_RND"/>
    <property type="match status" value="1"/>
</dbReference>
<dbReference type="PANTHER" id="PTHR30158">
    <property type="entry name" value="ACRA/E-RELATED COMPONENT OF DRUG EFFLUX TRANSPORTER"/>
    <property type="match status" value="1"/>
</dbReference>
<proteinExistence type="inferred from homology"/>
<evidence type="ECO:0000256" key="2">
    <source>
        <dbReference type="ARBA" id="ARBA00009477"/>
    </source>
</evidence>
<dbReference type="PANTHER" id="PTHR30158:SF3">
    <property type="entry name" value="MULTIDRUG EFFLUX PUMP SUBUNIT ACRA-RELATED"/>
    <property type="match status" value="1"/>
</dbReference>
<evidence type="ECO:0000259" key="7">
    <source>
        <dbReference type="Pfam" id="PF25944"/>
    </source>
</evidence>
<dbReference type="RefSeq" id="WP_289266800.1">
    <property type="nucleotide sequence ID" value="NZ_OX365700.1"/>
</dbReference>
<dbReference type="FunFam" id="2.40.420.20:FF:000001">
    <property type="entry name" value="Efflux RND transporter periplasmic adaptor subunit"/>
    <property type="match status" value="1"/>
</dbReference>
<dbReference type="InterPro" id="IPR058624">
    <property type="entry name" value="MdtA-like_HH"/>
</dbReference>
<dbReference type="Proteomes" id="UP001179121">
    <property type="component" value="Chromosome"/>
</dbReference>
<keyword evidence="10" id="KW-1185">Reference proteome</keyword>
<feature type="domain" description="Multidrug resistance protein MdtA-like C-terminal permuted SH3" evidence="8">
    <location>
        <begin position="305"/>
        <end position="365"/>
    </location>
</feature>
<feature type="domain" description="Multidrug resistance protein MdtA-like beta-barrel" evidence="7">
    <location>
        <begin position="210"/>
        <end position="298"/>
    </location>
</feature>
<dbReference type="GO" id="GO:0022857">
    <property type="term" value="F:transmembrane transporter activity"/>
    <property type="evidence" value="ECO:0007669"/>
    <property type="project" value="InterPro"/>
</dbReference>
<evidence type="ECO:0000256" key="4">
    <source>
        <dbReference type="SAM" id="SignalP"/>
    </source>
</evidence>
<feature type="region of interest" description="Disordered" evidence="3">
    <location>
        <begin position="369"/>
        <end position="418"/>
    </location>
</feature>
<feature type="chain" id="PRO_5041719884" evidence="4">
    <location>
        <begin position="24"/>
        <end position="418"/>
    </location>
</feature>
<dbReference type="NCBIfam" id="TIGR01730">
    <property type="entry name" value="RND_mfp"/>
    <property type="match status" value="1"/>
</dbReference>
<evidence type="ECO:0000313" key="9">
    <source>
        <dbReference type="EMBL" id="CAI4029776.1"/>
    </source>
</evidence>
<dbReference type="AlphaFoldDB" id="A0AA86MVI5"/>
<accession>A0AA86MVI5</accession>